<keyword evidence="2" id="KW-0378">Hydrolase</keyword>
<evidence type="ECO:0000313" key="4">
    <source>
        <dbReference type="RefSeq" id="XP_059599772.1"/>
    </source>
</evidence>
<dbReference type="RefSeq" id="XP_059599772.1">
    <property type="nucleotide sequence ID" value="XM_059743801.1"/>
</dbReference>
<protein>
    <recommendedName>
        <fullName evidence="5">Histidine acid phosphatase</fullName>
    </recommendedName>
</protein>
<dbReference type="CDD" id="cd07061">
    <property type="entry name" value="HP_HAP_like"/>
    <property type="match status" value="1"/>
</dbReference>
<feature type="region of interest" description="Disordered" evidence="3">
    <location>
        <begin position="494"/>
        <end position="524"/>
    </location>
</feature>
<evidence type="ECO:0008006" key="5">
    <source>
        <dbReference type="Google" id="ProtNLM"/>
    </source>
</evidence>
<feature type="compositionally biased region" description="Low complexity" evidence="3">
    <location>
        <begin position="494"/>
        <end position="521"/>
    </location>
</feature>
<evidence type="ECO:0000256" key="3">
    <source>
        <dbReference type="SAM" id="MobiDB-lite"/>
    </source>
</evidence>
<comment type="similarity">
    <text evidence="1">Belongs to the histidine acid phosphatase family.</text>
</comment>
<dbReference type="GeneID" id="4977720"/>
<proteinExistence type="inferred from homology"/>
<dbReference type="SUPFAM" id="SSF53254">
    <property type="entry name" value="Phosphoglycerate mutase-like"/>
    <property type="match status" value="1"/>
</dbReference>
<dbReference type="InterPro" id="IPR000560">
    <property type="entry name" value="His_Pase_clade-2"/>
</dbReference>
<accession>A0AAJ8BLB5</accession>
<sequence>MEITNGNGENPRENPSKRARGSLPPVHWLPSTRPPAGVITACPAVAPIVSHSFISRAGSLFAVYPVVDSVPQVLPGASLRTAFPMTTLVPREPYSQEELDRLYPRDLKLQLVQVFSAMENVRPSLRVFRMQDSLHDWPYCNVARQMIQMAASNKDITSWNGFQWRRKTEAFGDKDQSVVAVGATGDIEGICQHGELTDKGRETTFALGQRLRHLYVDQLGFMPKIKSDTEDMYLRATPIPRALESLQQAFWGMYPASARTQDFPPPVIVARAVSEETLFPNEGNCRRFRQLARLFANKAALKWNTSDEMDYINKRISKWMPENSPRVAVDGHPQLCGINDTINATDAHGPATKLPSEFYDRKLRDYIDQISVDEWFTGYTESNEYRKLGIGALLGDVVDRMVSTAVDGGWRSESSASGSSPTNGKAIKFAMSGCHDTTLAAILTSTGAFDGKWPPFTSSVAIELFSKADQDQAQAAPTAGDAAQKKGIFSFLTGSSSSSTSTTTPPQPSETARVPLSSLPESSKESLRSHYVRIRYNDSPVRIPGCAAKAENHLPGDESFCTLEAFKEIVDKFTPQDWRSECLQNLGEGLYGKNDAEKSIAGF</sequence>
<feature type="region of interest" description="Disordered" evidence="3">
    <location>
        <begin position="1"/>
        <end position="27"/>
    </location>
</feature>
<dbReference type="PANTHER" id="PTHR11567">
    <property type="entry name" value="ACID PHOSPHATASE-RELATED"/>
    <property type="match status" value="1"/>
</dbReference>
<reference evidence="4" key="1">
    <citation type="submission" date="2025-02" db="EMBL/GenBank/DDBJ databases">
        <authorList>
            <consortium name="NCBI Genome Project"/>
        </authorList>
    </citation>
    <scope>NUCLEOTIDE SEQUENCE</scope>
</reference>
<reference evidence="4" key="2">
    <citation type="submission" date="2025-08" db="UniProtKB">
        <authorList>
            <consortium name="RefSeq"/>
        </authorList>
    </citation>
    <scope>IDENTIFICATION</scope>
</reference>
<dbReference type="AlphaFoldDB" id="A0AAJ8BLB5"/>
<dbReference type="Gene3D" id="3.40.50.1240">
    <property type="entry name" value="Phosphoglycerate mutase-like"/>
    <property type="match status" value="1"/>
</dbReference>
<dbReference type="PANTHER" id="PTHR11567:SF110">
    <property type="entry name" value="2-PHOSPHOXYLOSE PHOSPHATASE 1"/>
    <property type="match status" value="1"/>
</dbReference>
<dbReference type="KEGG" id="ang:An01g10750"/>
<evidence type="ECO:0000256" key="2">
    <source>
        <dbReference type="ARBA" id="ARBA00022801"/>
    </source>
</evidence>
<evidence type="ECO:0000256" key="1">
    <source>
        <dbReference type="ARBA" id="ARBA00005375"/>
    </source>
</evidence>
<dbReference type="InterPro" id="IPR029033">
    <property type="entry name" value="His_PPase_superfam"/>
</dbReference>
<dbReference type="InterPro" id="IPR050645">
    <property type="entry name" value="Histidine_acid_phosphatase"/>
</dbReference>
<dbReference type="GO" id="GO:0016787">
    <property type="term" value="F:hydrolase activity"/>
    <property type="evidence" value="ECO:0007669"/>
    <property type="project" value="UniProtKB-KW"/>
</dbReference>
<organism evidence="4">
    <name type="scientific">Aspergillus niger</name>
    <dbReference type="NCBI Taxonomy" id="5061"/>
    <lineage>
        <taxon>Eukaryota</taxon>
        <taxon>Fungi</taxon>
        <taxon>Dikarya</taxon>
        <taxon>Ascomycota</taxon>
        <taxon>Pezizomycotina</taxon>
        <taxon>Eurotiomycetes</taxon>
        <taxon>Eurotiomycetidae</taxon>
        <taxon>Eurotiales</taxon>
        <taxon>Aspergillaceae</taxon>
        <taxon>Aspergillus</taxon>
        <taxon>Aspergillus subgen. Circumdati</taxon>
    </lineage>
</organism>
<dbReference type="Pfam" id="PF00328">
    <property type="entry name" value="His_Phos_2"/>
    <property type="match status" value="1"/>
</dbReference>
<gene>
    <name evidence="4" type="ORF">An01g10750</name>
</gene>
<name>A0AAJ8BLB5_ASPNG</name>